<dbReference type="GO" id="GO:0008610">
    <property type="term" value="P:lipid biosynthetic process"/>
    <property type="evidence" value="ECO:0007669"/>
    <property type="project" value="InterPro"/>
</dbReference>
<dbReference type="OrthoDB" id="6354873at2759"/>
<feature type="domain" description="Fatty acid hydroxylase" evidence="6">
    <location>
        <begin position="169"/>
        <end position="292"/>
    </location>
</feature>
<dbReference type="GO" id="GO:0005506">
    <property type="term" value="F:iron ion binding"/>
    <property type="evidence" value="ECO:0007669"/>
    <property type="project" value="InterPro"/>
</dbReference>
<evidence type="ECO:0000313" key="7">
    <source>
        <dbReference type="EMBL" id="RKU41770.1"/>
    </source>
</evidence>
<reference evidence="7 8" key="1">
    <citation type="submission" date="2018-08" db="EMBL/GenBank/DDBJ databases">
        <title>Draft genome of the lignicolous fungus Coniochaeta pulveracea.</title>
        <authorList>
            <person name="Borstlap C.J."/>
            <person name="De Witt R.N."/>
            <person name="Botha A."/>
            <person name="Volschenk H."/>
        </authorList>
    </citation>
    <scope>NUCLEOTIDE SEQUENCE [LARGE SCALE GENOMIC DNA]</scope>
    <source>
        <strain evidence="7 8">CAB683</strain>
    </source>
</reference>
<keyword evidence="4 5" id="KW-0472">Membrane</keyword>
<feature type="transmembrane region" description="Helical" evidence="5">
    <location>
        <begin position="123"/>
        <end position="144"/>
    </location>
</feature>
<sequence>MDIILEVVDSFIADHFYAWAFPAHQAPLDFPGDFASNATTALTSWQYKPSTTWFPIPVTEAAYNTAVPRDNLLRQSISFFFIFWVFGALVYFIFATLSYIFVFDKETFKHPKYLKNQIRLEMIQANMSFPGMALMTVPICLAEVNGWSKLYDTSADGPGRWWDIMQFPAFVFFTDFSIYLIHRGLHHPMVYKRFHKPHHKWIVPTPFASHAFHPVDGYLQGLPYHIFPFLFPLNKIAYICLFVFINFWTIMIHDGEYIANNPIINGAACHAIHHIAFNYNYGQFTTFWDRVGNSYRAPDQELFKKEQKKSQTFWKKQAKQMEEIGAEVEGEDDRVYAAEEETKKTI</sequence>
<dbReference type="EMBL" id="QVQW01000068">
    <property type="protein sequence ID" value="RKU41770.1"/>
    <property type="molecule type" value="Genomic_DNA"/>
</dbReference>
<dbReference type="Pfam" id="PF04116">
    <property type="entry name" value="FA_hydroxylase"/>
    <property type="match status" value="1"/>
</dbReference>
<dbReference type="AlphaFoldDB" id="A0A420Y1R2"/>
<name>A0A420Y1R2_9PEZI</name>
<evidence type="ECO:0000256" key="1">
    <source>
        <dbReference type="ARBA" id="ARBA00004370"/>
    </source>
</evidence>
<accession>A0A420Y1R2</accession>
<feature type="transmembrane region" description="Helical" evidence="5">
    <location>
        <begin position="164"/>
        <end position="182"/>
    </location>
</feature>
<proteinExistence type="predicted"/>
<dbReference type="GO" id="GO:0016491">
    <property type="term" value="F:oxidoreductase activity"/>
    <property type="evidence" value="ECO:0007669"/>
    <property type="project" value="InterPro"/>
</dbReference>
<comment type="caution">
    <text evidence="7">The sequence shown here is derived from an EMBL/GenBank/DDBJ whole genome shotgun (WGS) entry which is preliminary data.</text>
</comment>
<dbReference type="Proteomes" id="UP000275385">
    <property type="component" value="Unassembled WGS sequence"/>
</dbReference>
<feature type="transmembrane region" description="Helical" evidence="5">
    <location>
        <begin position="77"/>
        <end position="102"/>
    </location>
</feature>
<evidence type="ECO:0000256" key="5">
    <source>
        <dbReference type="SAM" id="Phobius"/>
    </source>
</evidence>
<keyword evidence="2 5" id="KW-0812">Transmembrane</keyword>
<feature type="transmembrane region" description="Helical" evidence="5">
    <location>
        <begin position="236"/>
        <end position="253"/>
    </location>
</feature>
<gene>
    <name evidence="7" type="primary">ERG3</name>
    <name evidence="7" type="ORF">DL546_003437</name>
</gene>
<comment type="subcellular location">
    <subcellularLocation>
        <location evidence="1">Membrane</location>
    </subcellularLocation>
</comment>
<dbReference type="STRING" id="177199.A0A420Y1R2"/>
<dbReference type="PANTHER" id="PTHR11863">
    <property type="entry name" value="STEROL DESATURASE"/>
    <property type="match status" value="1"/>
</dbReference>
<evidence type="ECO:0000256" key="2">
    <source>
        <dbReference type="ARBA" id="ARBA00022692"/>
    </source>
</evidence>
<keyword evidence="3 5" id="KW-1133">Transmembrane helix</keyword>
<dbReference type="GO" id="GO:0016020">
    <property type="term" value="C:membrane"/>
    <property type="evidence" value="ECO:0007669"/>
    <property type="project" value="UniProtKB-SubCell"/>
</dbReference>
<evidence type="ECO:0000313" key="8">
    <source>
        <dbReference type="Proteomes" id="UP000275385"/>
    </source>
</evidence>
<evidence type="ECO:0000256" key="4">
    <source>
        <dbReference type="ARBA" id="ARBA00023136"/>
    </source>
</evidence>
<organism evidence="7 8">
    <name type="scientific">Coniochaeta pulveracea</name>
    <dbReference type="NCBI Taxonomy" id="177199"/>
    <lineage>
        <taxon>Eukaryota</taxon>
        <taxon>Fungi</taxon>
        <taxon>Dikarya</taxon>
        <taxon>Ascomycota</taxon>
        <taxon>Pezizomycotina</taxon>
        <taxon>Sordariomycetes</taxon>
        <taxon>Sordariomycetidae</taxon>
        <taxon>Coniochaetales</taxon>
        <taxon>Coniochaetaceae</taxon>
        <taxon>Coniochaeta</taxon>
    </lineage>
</organism>
<evidence type="ECO:0000256" key="3">
    <source>
        <dbReference type="ARBA" id="ARBA00022989"/>
    </source>
</evidence>
<keyword evidence="8" id="KW-1185">Reference proteome</keyword>
<dbReference type="InterPro" id="IPR050307">
    <property type="entry name" value="Sterol_Desaturase_Related"/>
</dbReference>
<evidence type="ECO:0000259" key="6">
    <source>
        <dbReference type="Pfam" id="PF04116"/>
    </source>
</evidence>
<protein>
    <submittedName>
        <fullName evidence="7">C-5 sterol desaturase</fullName>
    </submittedName>
</protein>
<dbReference type="InterPro" id="IPR006694">
    <property type="entry name" value="Fatty_acid_hydroxylase"/>
</dbReference>